<evidence type="ECO:0000256" key="1">
    <source>
        <dbReference type="SAM" id="MobiDB-lite"/>
    </source>
</evidence>
<evidence type="ECO:0000313" key="2">
    <source>
        <dbReference type="EMBL" id="MEG3613509.1"/>
    </source>
</evidence>
<keyword evidence="3" id="KW-1185">Reference proteome</keyword>
<proteinExistence type="predicted"/>
<accession>A0ABU7Z1Z7</accession>
<sequence>PGNARNTVTLWASCSPDGDATVTVRLNATDDGVALVDLVPTLEVWGHSDPGYPPALSSAQPGRRGRERGRRRVVPAAPRAAGGPVVHAAGAPRPFPGAAVMSSVAS</sequence>
<feature type="region of interest" description="Disordered" evidence="1">
    <location>
        <begin position="47"/>
        <end position="94"/>
    </location>
</feature>
<feature type="compositionally biased region" description="Low complexity" evidence="1">
    <location>
        <begin position="74"/>
        <end position="94"/>
    </location>
</feature>
<evidence type="ECO:0000313" key="3">
    <source>
        <dbReference type="Proteomes" id="UP001310387"/>
    </source>
</evidence>
<gene>
    <name evidence="2" type="ORF">V5O49_00010</name>
</gene>
<reference evidence="2" key="1">
    <citation type="journal article" date="2024" name="Antonie Van Leeuwenhoek">
        <title>Isoptericola haloaureus sp. nov., a dimorphic actinobacterium isolated from mangrove sediments of southeast India, implicating biosaline agricultural significance through nitrogen fixation and salt tolerance genes.</title>
        <authorList>
            <person name="Prathaban M."/>
            <person name="Prathiviraj R."/>
            <person name="Ravichandran M."/>
            <person name="Natarajan S.D."/>
            <person name="Sobanaa M."/>
            <person name="Hari Krishna Kumar S."/>
            <person name="Chandrasekar V."/>
            <person name="Selvin J."/>
        </authorList>
    </citation>
    <scope>NUCLEOTIDE SEQUENCE</scope>
    <source>
        <strain evidence="2">MP1014</strain>
    </source>
</reference>
<protein>
    <submittedName>
        <fullName evidence="2">Uncharacterized protein</fullName>
    </submittedName>
</protein>
<dbReference type="EMBL" id="JBAGLP010000003">
    <property type="protein sequence ID" value="MEG3613509.1"/>
    <property type="molecule type" value="Genomic_DNA"/>
</dbReference>
<dbReference type="RefSeq" id="WP_332900438.1">
    <property type="nucleotide sequence ID" value="NZ_JBAGLP010000003.1"/>
</dbReference>
<name>A0ABU7Z1Z7_9MICO</name>
<comment type="caution">
    <text evidence="2">The sequence shown here is derived from an EMBL/GenBank/DDBJ whole genome shotgun (WGS) entry which is preliminary data.</text>
</comment>
<organism evidence="2 3">
    <name type="scientific">Isoptericola haloaureus</name>
    <dbReference type="NCBI Taxonomy" id="1542902"/>
    <lineage>
        <taxon>Bacteria</taxon>
        <taxon>Bacillati</taxon>
        <taxon>Actinomycetota</taxon>
        <taxon>Actinomycetes</taxon>
        <taxon>Micrococcales</taxon>
        <taxon>Promicromonosporaceae</taxon>
        <taxon>Isoptericola</taxon>
    </lineage>
</organism>
<feature type="compositionally biased region" description="Basic residues" evidence="1">
    <location>
        <begin position="63"/>
        <end position="73"/>
    </location>
</feature>
<dbReference type="Proteomes" id="UP001310387">
    <property type="component" value="Unassembled WGS sequence"/>
</dbReference>
<feature type="non-terminal residue" evidence="2">
    <location>
        <position position="1"/>
    </location>
</feature>
<reference evidence="2" key="2">
    <citation type="submission" date="2024-02" db="EMBL/GenBank/DDBJ databases">
        <authorList>
            <person name="Prathaban M."/>
            <person name="Mythili R."/>
            <person name="Sharmila Devi N."/>
            <person name="Sobanaa M."/>
            <person name="Prathiviraj R."/>
            <person name="Selvin J."/>
        </authorList>
    </citation>
    <scope>NUCLEOTIDE SEQUENCE</scope>
    <source>
        <strain evidence="2">MP1014</strain>
    </source>
</reference>